<reference evidence="2 3" key="1">
    <citation type="submission" date="2023-01" db="EMBL/GenBank/DDBJ databases">
        <title>Novel diversity within Roseofilum (Cyanobacteria; Desertifilaceae) from marine benthic mats with descriptions of four novel species.</title>
        <authorList>
            <person name="Wang Y."/>
            <person name="Berthold D.E."/>
            <person name="Hu J."/>
            <person name="Lefler F.W."/>
            <person name="Laughinghouse H.D. IV."/>
        </authorList>
    </citation>
    <scope>NUCLEOTIDE SEQUENCE [LARGE SCALE GENOMIC DNA]</scope>
    <source>
        <strain evidence="2 3">BLCC-M143</strain>
    </source>
</reference>
<dbReference type="Gene3D" id="3.40.50.720">
    <property type="entry name" value="NAD(P)-binding Rossmann-like Domain"/>
    <property type="match status" value="1"/>
</dbReference>
<keyword evidence="3" id="KW-1185">Reference proteome</keyword>
<dbReference type="Pfam" id="PF13460">
    <property type="entry name" value="NAD_binding_10"/>
    <property type="match status" value="1"/>
</dbReference>
<dbReference type="RefSeq" id="WP_283759413.1">
    <property type="nucleotide sequence ID" value="NZ_JAQOSQ010000019.1"/>
</dbReference>
<feature type="domain" description="NAD(P)-binding" evidence="1">
    <location>
        <begin position="21"/>
        <end position="181"/>
    </location>
</feature>
<gene>
    <name evidence="2" type="ORF">PMH09_16335</name>
</gene>
<name>A0ABT7BZX2_9CYAN</name>
<dbReference type="SUPFAM" id="SSF51735">
    <property type="entry name" value="NAD(P)-binding Rossmann-fold domains"/>
    <property type="match status" value="1"/>
</dbReference>
<evidence type="ECO:0000313" key="2">
    <source>
        <dbReference type="EMBL" id="MDJ1184758.1"/>
    </source>
</evidence>
<dbReference type="InterPro" id="IPR036291">
    <property type="entry name" value="NAD(P)-bd_dom_sf"/>
</dbReference>
<sequence>MNAIENQNNTQSTKELTLVLGATGKTGRRIVAGLNAKGVPTRSGSRSATPAFDWHHEAGWDACLKDVKAVYINYAPDLAMPGATDAIQSFINRAKSHGVRRFVLLSGRGEAEAQACERIVQESEVDWTIVRASWFNQNFSEGAFLDMVMGGQITLPAGNIPEPFVDVDDIAEVAVAALTEPGHAGEVYEVTGPRLMTFADIARELSNAIGREIAYVSVPHDAFVAGVKESGAPKEVVWMLDYLFTTVLDGRNAHLTDGVQRALGRDPKDFADYAKEVAATGLWQREAVAV</sequence>
<accession>A0ABT7BZX2</accession>
<dbReference type="InterPro" id="IPR016040">
    <property type="entry name" value="NAD(P)-bd_dom"/>
</dbReference>
<evidence type="ECO:0000259" key="1">
    <source>
        <dbReference type="Pfam" id="PF13460"/>
    </source>
</evidence>
<proteinExistence type="predicted"/>
<organism evidence="2 3">
    <name type="scientific">Roseofilum casamattae BLCC-M143</name>
    <dbReference type="NCBI Taxonomy" id="3022442"/>
    <lineage>
        <taxon>Bacteria</taxon>
        <taxon>Bacillati</taxon>
        <taxon>Cyanobacteriota</taxon>
        <taxon>Cyanophyceae</taxon>
        <taxon>Desertifilales</taxon>
        <taxon>Desertifilaceae</taxon>
        <taxon>Roseofilum</taxon>
        <taxon>Roseofilum casamattae</taxon>
    </lineage>
</organism>
<dbReference type="PANTHER" id="PTHR43162:SF1">
    <property type="entry name" value="PRESTALK A DIFFERENTIATION PROTEIN A"/>
    <property type="match status" value="1"/>
</dbReference>
<comment type="caution">
    <text evidence="2">The sequence shown here is derived from an EMBL/GenBank/DDBJ whole genome shotgun (WGS) entry which is preliminary data.</text>
</comment>
<dbReference type="Gene3D" id="3.90.25.10">
    <property type="entry name" value="UDP-galactose 4-epimerase, domain 1"/>
    <property type="match status" value="1"/>
</dbReference>
<dbReference type="InterPro" id="IPR051604">
    <property type="entry name" value="Ergot_Alk_Oxidoreductase"/>
</dbReference>
<dbReference type="PANTHER" id="PTHR43162">
    <property type="match status" value="1"/>
</dbReference>
<evidence type="ECO:0000313" key="3">
    <source>
        <dbReference type="Proteomes" id="UP001232992"/>
    </source>
</evidence>
<protein>
    <submittedName>
        <fullName evidence="2">NAD(P)H-binding protein</fullName>
    </submittedName>
</protein>
<dbReference type="Proteomes" id="UP001232992">
    <property type="component" value="Unassembled WGS sequence"/>
</dbReference>
<dbReference type="EMBL" id="JAQOSQ010000019">
    <property type="protein sequence ID" value="MDJ1184758.1"/>
    <property type="molecule type" value="Genomic_DNA"/>
</dbReference>